<dbReference type="EMBL" id="QYUK01000011">
    <property type="protein sequence ID" value="RJF88168.1"/>
    <property type="molecule type" value="Genomic_DNA"/>
</dbReference>
<keyword evidence="2" id="KW-1185">Reference proteome</keyword>
<accession>A0A418WDU7</accession>
<reference evidence="1 2" key="1">
    <citation type="submission" date="2018-09" db="EMBL/GenBank/DDBJ databases">
        <authorList>
            <person name="Zhu H."/>
        </authorList>
    </citation>
    <scope>NUCLEOTIDE SEQUENCE [LARGE SCALE GENOMIC DNA]</scope>
    <source>
        <strain evidence="1 2">K1W22B-8</strain>
    </source>
</reference>
<name>A0A418WDU7_9PROT</name>
<gene>
    <name evidence="1" type="ORF">D3874_15040</name>
</gene>
<evidence type="ECO:0000313" key="2">
    <source>
        <dbReference type="Proteomes" id="UP000284605"/>
    </source>
</evidence>
<dbReference type="RefSeq" id="WP_119778804.1">
    <property type="nucleotide sequence ID" value="NZ_QYUK01000011.1"/>
</dbReference>
<organism evidence="1 2">
    <name type="scientific">Oleomonas cavernae</name>
    <dbReference type="NCBI Taxonomy" id="2320859"/>
    <lineage>
        <taxon>Bacteria</taxon>
        <taxon>Pseudomonadati</taxon>
        <taxon>Pseudomonadota</taxon>
        <taxon>Alphaproteobacteria</taxon>
        <taxon>Acetobacterales</taxon>
        <taxon>Acetobacteraceae</taxon>
        <taxon>Oleomonas</taxon>
    </lineage>
</organism>
<evidence type="ECO:0000313" key="1">
    <source>
        <dbReference type="EMBL" id="RJF88168.1"/>
    </source>
</evidence>
<comment type="caution">
    <text evidence="1">The sequence shown here is derived from an EMBL/GenBank/DDBJ whole genome shotgun (WGS) entry which is preliminary data.</text>
</comment>
<dbReference type="Proteomes" id="UP000284605">
    <property type="component" value="Unassembled WGS sequence"/>
</dbReference>
<dbReference type="AlphaFoldDB" id="A0A418WDU7"/>
<protein>
    <submittedName>
        <fullName evidence="1">Uncharacterized protein</fullName>
    </submittedName>
</protein>
<sequence length="111" mass="12309">MAKPSEGHKRNLQHGVWAEEIWIREFFSHYRTENIFRFHAGDLNGVSITRIVEALSCGSVVSSEKCEDGPGVVCILAHLSDDDLVEVTVYFDAGSMVLEIQMAKTIKGVGQ</sequence>
<proteinExistence type="predicted"/>